<gene>
    <name evidence="1" type="ORF">FPZ44_00855</name>
</gene>
<name>A0A559IVR6_9BACL</name>
<dbReference type="Proteomes" id="UP000318102">
    <property type="component" value="Unassembled WGS sequence"/>
</dbReference>
<proteinExistence type="predicted"/>
<dbReference type="SUPFAM" id="SSF50475">
    <property type="entry name" value="FMN-binding split barrel"/>
    <property type="match status" value="1"/>
</dbReference>
<dbReference type="InterPro" id="IPR014419">
    <property type="entry name" value="HutZ"/>
</dbReference>
<keyword evidence="2" id="KW-1185">Reference proteome</keyword>
<dbReference type="PIRSF" id="PIRSF004633">
    <property type="entry name" value="UCP_PLP_oxd"/>
    <property type="match status" value="1"/>
</dbReference>
<dbReference type="OrthoDB" id="5345368at2"/>
<comment type="caution">
    <text evidence="1">The sequence shown here is derived from an EMBL/GenBank/DDBJ whole genome shotgun (WGS) entry which is preliminary data.</text>
</comment>
<dbReference type="InterPro" id="IPR012349">
    <property type="entry name" value="Split_barrel_FMN-bd"/>
</dbReference>
<dbReference type="EMBL" id="VNJK01000001">
    <property type="protein sequence ID" value="TVX91730.1"/>
    <property type="molecule type" value="Genomic_DNA"/>
</dbReference>
<reference evidence="1 2" key="1">
    <citation type="submission" date="2019-07" db="EMBL/GenBank/DDBJ databases">
        <authorList>
            <person name="Kim J."/>
        </authorList>
    </citation>
    <scope>NUCLEOTIDE SEQUENCE [LARGE SCALE GENOMIC DNA]</scope>
    <source>
        <strain evidence="1 2">N4</strain>
    </source>
</reference>
<sequence length="166" mass="18990">MKPIDMEATKQRYVEFIESCKSIVISSTNEQGIPFISYAPVVKFNEKLYIYISRISDHYYYVDSNEHIHVMMIADEAKSPNVFARERARWVCTTANLGNEGHEDVFAQFDAAFGESMMKLLRGLDFSLFELTPVEGRYVVGFGQAFNVNLSGSVLEHVVVDRKEKE</sequence>
<organism evidence="1 2">
    <name type="scientific">Paenibacillus agilis</name>
    <dbReference type="NCBI Taxonomy" id="3020863"/>
    <lineage>
        <taxon>Bacteria</taxon>
        <taxon>Bacillati</taxon>
        <taxon>Bacillota</taxon>
        <taxon>Bacilli</taxon>
        <taxon>Bacillales</taxon>
        <taxon>Paenibacillaceae</taxon>
        <taxon>Paenibacillus</taxon>
    </lineage>
</organism>
<evidence type="ECO:0000313" key="1">
    <source>
        <dbReference type="EMBL" id="TVX91730.1"/>
    </source>
</evidence>
<dbReference type="AlphaFoldDB" id="A0A559IVR6"/>
<dbReference type="Gene3D" id="2.30.110.10">
    <property type="entry name" value="Electron Transport, Fmn-binding Protein, Chain A"/>
    <property type="match status" value="1"/>
</dbReference>
<protein>
    <submittedName>
        <fullName evidence="1">Heme iron utilization protein</fullName>
    </submittedName>
</protein>
<evidence type="ECO:0000313" key="2">
    <source>
        <dbReference type="Proteomes" id="UP000318102"/>
    </source>
</evidence>
<accession>A0A559IVR6</accession>
<dbReference type="RefSeq" id="WP_144986514.1">
    <property type="nucleotide sequence ID" value="NZ_VNJK01000001.1"/>
</dbReference>